<sequence length="690" mass="80530">MSLDTVLQIGKVLRSSENSLKYFKYVEPCPMDKKTGEWPICITIPVNLDFSFDWKEIKITQENTRSDLYYLKFKTSDNDGLVKYVFGDIYYEKLATIKNDGSIESSEGGYYRLDNPNHPNAAYRPSSFNRGISDYKDIVNLQKDSVSYMIQQFHESFKTNINYIERILKYIPAILYYFENKNDIKIMDLLEDEENLYSITIAQNRMKISNASLKKAKIPAELSLMNEEQKRLLFNHINSSIFIHFEFSEKQHWYQFAEDMDLLNVKILSEFIDKTPEGLVLKKTLYKTLCSGDNKNDIQFPSFRKVNRYKSKSFQNDSLQDLFYAIEYCSKGKTISGTNIKLIVLPRGECLTSEDYTNFLDKRNEAQIIAKNKTNNHNPTDALFNFLSDNEKNITSFDLIFCKIGGKSTPDSDLIELSGLEKSKLRQTKERIQRISLEIYQEKKGFLKTDKDLSPLSIDYSFRNILGSPQTDLKTGKTSYQPNPKFQSHLLKILPLIYLDIYFQDEVLLPSFIQNVEFSIRSGDEQYSFLKYDLKFLLKIQNSQINKFKNMIESPSYQIGLKLGKLSKPLKKKINSFEKRYVGLLTRHVSTKDDCIKFTNEVIEMLTRHEKTWGNMSAEVCNQLAQLPLSDYDKEKLAFGFFEGYFKYEVSDKRKDFFLRLEKLLSDYEGNVNLETEVECISEVFNKINN</sequence>
<organism evidence="1">
    <name type="scientific">bioreactor metagenome</name>
    <dbReference type="NCBI Taxonomy" id="1076179"/>
    <lineage>
        <taxon>unclassified sequences</taxon>
        <taxon>metagenomes</taxon>
        <taxon>ecological metagenomes</taxon>
    </lineage>
</organism>
<evidence type="ECO:0000313" key="1">
    <source>
        <dbReference type="EMBL" id="MPM15081.1"/>
    </source>
</evidence>
<dbReference type="EMBL" id="VSSQ01002382">
    <property type="protein sequence ID" value="MPM15081.1"/>
    <property type="molecule type" value="Genomic_DNA"/>
</dbReference>
<dbReference type="AlphaFoldDB" id="A0A644XH27"/>
<proteinExistence type="predicted"/>
<protein>
    <submittedName>
        <fullName evidence="1">Uncharacterized protein</fullName>
    </submittedName>
</protein>
<name>A0A644XH27_9ZZZZ</name>
<accession>A0A644XH27</accession>
<reference evidence="1" key="1">
    <citation type="submission" date="2019-08" db="EMBL/GenBank/DDBJ databases">
        <authorList>
            <person name="Kucharzyk K."/>
            <person name="Murdoch R.W."/>
            <person name="Higgins S."/>
            <person name="Loffler F."/>
        </authorList>
    </citation>
    <scope>NUCLEOTIDE SEQUENCE</scope>
</reference>
<comment type="caution">
    <text evidence="1">The sequence shown here is derived from an EMBL/GenBank/DDBJ whole genome shotgun (WGS) entry which is preliminary data.</text>
</comment>
<gene>
    <name evidence="1" type="ORF">SDC9_61447</name>
</gene>